<gene>
    <name evidence="2" type="ORF">C1702_03760</name>
</gene>
<protein>
    <recommendedName>
        <fullName evidence="1">PrcB C-terminal domain-containing protein</fullName>
    </recommendedName>
</protein>
<reference evidence="2 3" key="1">
    <citation type="submission" date="2018-02" db="EMBL/GenBank/DDBJ databases">
        <title>Reclassifiation of [Polyangium] brachysporum DSM 7029 as Guopingzhaonella breviflexa gen. nov., sp. nov., a member of the family Comamonadaceae.</title>
        <authorList>
            <person name="Tang B."/>
        </authorList>
    </citation>
    <scope>NUCLEOTIDE SEQUENCE [LARGE SCALE GENOMIC DNA]</scope>
    <source>
        <strain evidence="2 3">DSM 15344</strain>
    </source>
</reference>
<organism evidence="2 3">
    <name type="scientific">Caldimonas thermodepolymerans</name>
    <dbReference type="NCBI Taxonomy" id="215580"/>
    <lineage>
        <taxon>Bacteria</taxon>
        <taxon>Pseudomonadati</taxon>
        <taxon>Pseudomonadota</taxon>
        <taxon>Betaproteobacteria</taxon>
        <taxon>Burkholderiales</taxon>
        <taxon>Sphaerotilaceae</taxon>
        <taxon>Caldimonas</taxon>
    </lineage>
</organism>
<dbReference type="Proteomes" id="UP000239406">
    <property type="component" value="Unassembled WGS sequence"/>
</dbReference>
<proteinExistence type="predicted"/>
<name>A0A2S5T7W9_9BURK</name>
<comment type="caution">
    <text evidence="2">The sequence shown here is derived from an EMBL/GenBank/DDBJ whole genome shotgun (WGS) entry which is preliminary data.</text>
</comment>
<dbReference type="Pfam" id="PF14343">
    <property type="entry name" value="PrcB_C"/>
    <property type="match status" value="1"/>
</dbReference>
<dbReference type="EMBL" id="PSNY01000003">
    <property type="protein sequence ID" value="PPE71090.1"/>
    <property type="molecule type" value="Genomic_DNA"/>
</dbReference>
<dbReference type="PROSITE" id="PS51257">
    <property type="entry name" value="PROKAR_LIPOPROTEIN"/>
    <property type="match status" value="1"/>
</dbReference>
<dbReference type="InterPro" id="IPR025748">
    <property type="entry name" value="PrcB_C_dom"/>
</dbReference>
<evidence type="ECO:0000259" key="1">
    <source>
        <dbReference type="Pfam" id="PF14343"/>
    </source>
</evidence>
<evidence type="ECO:0000313" key="3">
    <source>
        <dbReference type="Proteomes" id="UP000239406"/>
    </source>
</evidence>
<dbReference type="AlphaFoldDB" id="A0A2S5T7W9"/>
<evidence type="ECO:0000313" key="2">
    <source>
        <dbReference type="EMBL" id="PPE71090.1"/>
    </source>
</evidence>
<accession>A0A2S5T7W9</accession>
<feature type="domain" description="PrcB C-terminal" evidence="1">
    <location>
        <begin position="84"/>
        <end position="142"/>
    </location>
</feature>
<sequence length="167" mass="17845">MRRLSACGRPLAALTLAALASACAHPPRMGDTPVPVLQQRHATQCPWPGEGAALFDDEAAWRRTLGEAAASVFEAPVDWAGQRVLAYSMGTQPSLGYGIELLAAQVVQRGEVLRLPVRLQRPSPDRMHGAALTQPCLFVVVPKGSWRTLEVGDADGDVQIGTARIGR</sequence>
<keyword evidence="3" id="KW-1185">Reference proteome</keyword>
<dbReference type="RefSeq" id="WP_104356351.1">
    <property type="nucleotide sequence ID" value="NZ_CP064338.1"/>
</dbReference>